<organism evidence="3 4">
    <name type="scientific">Aspergillus niger ATCC 13496</name>
    <dbReference type="NCBI Taxonomy" id="1353008"/>
    <lineage>
        <taxon>Eukaryota</taxon>
        <taxon>Fungi</taxon>
        <taxon>Dikarya</taxon>
        <taxon>Ascomycota</taxon>
        <taxon>Pezizomycotina</taxon>
        <taxon>Eurotiomycetes</taxon>
        <taxon>Eurotiomycetidae</taxon>
        <taxon>Eurotiales</taxon>
        <taxon>Aspergillaceae</taxon>
        <taxon>Aspergillus</taxon>
        <taxon>Aspergillus subgen. Circumdati</taxon>
    </lineage>
</organism>
<gene>
    <name evidence="3" type="ORF">M747DRAFT_248422</name>
</gene>
<evidence type="ECO:0000259" key="2">
    <source>
        <dbReference type="Pfam" id="PF14232"/>
    </source>
</evidence>
<dbReference type="InterPro" id="IPR025951">
    <property type="entry name" value="GXWXG_dom"/>
</dbReference>
<dbReference type="AlphaFoldDB" id="A0A370BKF0"/>
<reference evidence="3 4" key="1">
    <citation type="submission" date="2018-07" db="EMBL/GenBank/DDBJ databases">
        <title>Section-level genome sequencing of Aspergillus section Nigri to investigate inter- and intra-species variation.</title>
        <authorList>
            <consortium name="DOE Joint Genome Institute"/>
            <person name="Vesth T.C."/>
            <person name="Nybo J.L."/>
            <person name="Theobald S."/>
            <person name="Frisvad J.C."/>
            <person name="Larsen T.O."/>
            <person name="Nielsen K.F."/>
            <person name="Hoof J.B."/>
            <person name="Brandl J."/>
            <person name="Salamov A."/>
            <person name="Riley R."/>
            <person name="Gladden J.M."/>
            <person name="Phatale P."/>
            <person name="Nielsen M.T."/>
            <person name="Lyhne E.K."/>
            <person name="Kogle M.E."/>
            <person name="Strasser K."/>
            <person name="McDonnell E."/>
            <person name="Barry K."/>
            <person name="Clum A."/>
            <person name="Chen C."/>
            <person name="Nolan M."/>
            <person name="Sandor L."/>
            <person name="Kuo A."/>
            <person name="Lipzen A."/>
            <person name="Hainaut M."/>
            <person name="Drula E."/>
            <person name="Tsang A."/>
            <person name="Magnuson J.K."/>
            <person name="Henrissat B."/>
            <person name="Wiebenga A."/>
            <person name="Simmons B.A."/>
            <person name="Makela M.R."/>
            <person name="De vries R.P."/>
            <person name="Grigoriev I.V."/>
            <person name="Mortensen U.H."/>
            <person name="Baker S.E."/>
            <person name="Andersen M.R."/>
        </authorList>
    </citation>
    <scope>NUCLEOTIDE SEQUENCE [LARGE SCALE GENOMIC DNA]</scope>
    <source>
        <strain evidence="3 4">ATCC 13496</strain>
    </source>
</reference>
<accession>A0A370BKF0</accession>
<feature type="domain" description="GXWXG" evidence="1">
    <location>
        <begin position="25"/>
        <end position="82"/>
    </location>
</feature>
<dbReference type="InterPro" id="IPR025568">
    <property type="entry name" value="DUF4334"/>
</dbReference>
<sequence>MFVPCSVIERVRAKEAISPAEVKTYFDERPPVHPGFMLGEWQGLAVLTGNKLVGVLHSVKWAGKNFYGVDQVEPMVCLDDNGCRFCNPNWGGARVRCPLFPLYYQRLIVKIREIKCNDTVSAAMVYNQRPVIDHFRYVDENTVIGVMESLDHDKSSQDEDCLYFTLERIK</sequence>
<evidence type="ECO:0008006" key="5">
    <source>
        <dbReference type="Google" id="ProtNLM"/>
    </source>
</evidence>
<proteinExistence type="predicted"/>
<name>A0A370BKF0_ASPNG</name>
<evidence type="ECO:0000313" key="3">
    <source>
        <dbReference type="EMBL" id="RDH14908.1"/>
    </source>
</evidence>
<dbReference type="Proteomes" id="UP000253845">
    <property type="component" value="Unassembled WGS sequence"/>
</dbReference>
<dbReference type="VEuPathDB" id="FungiDB:M747DRAFT_248422"/>
<feature type="domain" description="DUF4334" evidence="2">
    <location>
        <begin position="110"/>
        <end position="168"/>
    </location>
</feature>
<dbReference type="Pfam" id="PF14231">
    <property type="entry name" value="GXWXG"/>
    <property type="match status" value="1"/>
</dbReference>
<evidence type="ECO:0000313" key="4">
    <source>
        <dbReference type="Proteomes" id="UP000253845"/>
    </source>
</evidence>
<dbReference type="Pfam" id="PF14232">
    <property type="entry name" value="DUF4334"/>
    <property type="match status" value="1"/>
</dbReference>
<dbReference type="EMBL" id="KZ851956">
    <property type="protein sequence ID" value="RDH14908.1"/>
    <property type="molecule type" value="Genomic_DNA"/>
</dbReference>
<dbReference type="Gene3D" id="2.40.128.580">
    <property type="entry name" value="GXWXG domain"/>
    <property type="match status" value="1"/>
</dbReference>
<protein>
    <recommendedName>
        <fullName evidence="5">GXWXG domain-containing protein</fullName>
    </recommendedName>
</protein>
<evidence type="ECO:0000259" key="1">
    <source>
        <dbReference type="Pfam" id="PF14231"/>
    </source>
</evidence>